<keyword evidence="3 7" id="KW-0479">Metal-binding</keyword>
<dbReference type="SUPFAM" id="SSF53927">
    <property type="entry name" value="Cytidine deaminase-like"/>
    <property type="match status" value="1"/>
</dbReference>
<dbReference type="InterPro" id="IPR016192">
    <property type="entry name" value="APOBEC/CMP_deaminase_Zn-bd"/>
</dbReference>
<dbReference type="AlphaFoldDB" id="A0A2S5R7T1"/>
<feature type="binding site" evidence="7">
    <location>
        <position position="54"/>
    </location>
    <ligand>
        <name>Zn(2+)</name>
        <dbReference type="ChEBI" id="CHEBI:29105"/>
        <note>catalytic</note>
    </ligand>
</feature>
<dbReference type="EC" id="3.5.4.33" evidence="7"/>
<evidence type="ECO:0000256" key="3">
    <source>
        <dbReference type="ARBA" id="ARBA00022723"/>
    </source>
</evidence>
<dbReference type="PANTHER" id="PTHR11079:SF179">
    <property type="entry name" value="TRNA(ADENINE(34)) DEAMINASE, CHLOROPLASTIC"/>
    <property type="match status" value="1"/>
</dbReference>
<feature type="binding site" evidence="7">
    <location>
        <position position="87"/>
    </location>
    <ligand>
        <name>Zn(2+)</name>
        <dbReference type="ChEBI" id="CHEBI:29105"/>
        <note>catalytic</note>
    </ligand>
</feature>
<feature type="active site" description="Proton donor" evidence="7">
    <location>
        <position position="56"/>
    </location>
</feature>
<keyword evidence="10" id="KW-1185">Reference proteome</keyword>
<dbReference type="OrthoDB" id="9802676at2"/>
<comment type="catalytic activity">
    <reaction evidence="6 7">
        <text>adenosine(34) in tRNA + H2O + H(+) = inosine(34) in tRNA + NH4(+)</text>
        <dbReference type="Rhea" id="RHEA:43168"/>
        <dbReference type="Rhea" id="RHEA-COMP:10373"/>
        <dbReference type="Rhea" id="RHEA-COMP:10374"/>
        <dbReference type="ChEBI" id="CHEBI:15377"/>
        <dbReference type="ChEBI" id="CHEBI:15378"/>
        <dbReference type="ChEBI" id="CHEBI:28938"/>
        <dbReference type="ChEBI" id="CHEBI:74411"/>
        <dbReference type="ChEBI" id="CHEBI:82852"/>
        <dbReference type="EC" id="3.5.4.33"/>
    </reaction>
</comment>
<dbReference type="GO" id="GO:0002100">
    <property type="term" value="P:tRNA wobble adenosine to inosine editing"/>
    <property type="evidence" value="ECO:0007669"/>
    <property type="project" value="UniProtKB-UniRule"/>
</dbReference>
<evidence type="ECO:0000256" key="7">
    <source>
        <dbReference type="HAMAP-Rule" id="MF_00972"/>
    </source>
</evidence>
<evidence type="ECO:0000256" key="5">
    <source>
        <dbReference type="ARBA" id="ARBA00022833"/>
    </source>
</evidence>
<dbReference type="PANTHER" id="PTHR11079">
    <property type="entry name" value="CYTOSINE DEAMINASE FAMILY MEMBER"/>
    <property type="match status" value="1"/>
</dbReference>
<gene>
    <name evidence="7" type="primary">tadA</name>
    <name evidence="9" type="ORF">HCUR_01309</name>
</gene>
<evidence type="ECO:0000256" key="6">
    <source>
        <dbReference type="ARBA" id="ARBA00048045"/>
    </source>
</evidence>
<name>A0A2S5R7T1_9PROT</name>
<dbReference type="Pfam" id="PF00383">
    <property type="entry name" value="dCMP_cyt_deam_1"/>
    <property type="match status" value="1"/>
</dbReference>
<feature type="domain" description="CMP/dCMP-type deaminase" evidence="8">
    <location>
        <begin position="3"/>
        <end position="113"/>
    </location>
</feature>
<feature type="binding site" evidence="7">
    <location>
        <position position="84"/>
    </location>
    <ligand>
        <name>Zn(2+)</name>
        <dbReference type="ChEBI" id="CHEBI:29105"/>
        <note>catalytic</note>
    </ligand>
</feature>
<dbReference type="InterPro" id="IPR016193">
    <property type="entry name" value="Cytidine_deaminase-like"/>
</dbReference>
<comment type="cofactor">
    <cofactor evidence="7">
        <name>Zn(2+)</name>
        <dbReference type="ChEBI" id="CHEBI:29105"/>
    </cofactor>
    <text evidence="7">Binds 1 zinc ion per subunit.</text>
</comment>
<reference evidence="9 10" key="1">
    <citation type="submission" date="2017-11" db="EMBL/GenBank/DDBJ databases">
        <title>Comparative genomic analysis of Holospora spp., intranuclear symbionts of paramecia.</title>
        <authorList>
            <person name="Garushyants S.K."/>
            <person name="Beliavskaya A."/>
            <person name="Malko D.B."/>
            <person name="Logacheva M.D."/>
            <person name="Rautian M.S."/>
            <person name="Gelfand M.S."/>
        </authorList>
    </citation>
    <scope>NUCLEOTIDE SEQUENCE [LARGE SCALE GENOMIC DNA]</scope>
    <source>
        <strain evidence="10">02AZ16</strain>
    </source>
</reference>
<comment type="function">
    <text evidence="7">Catalyzes the deamination of adenosine to inosine at the wobble position 34 of tRNA(Arg2).</text>
</comment>
<protein>
    <recommendedName>
        <fullName evidence="7">tRNA-specific adenosine deaminase</fullName>
        <ecNumber evidence="7">3.5.4.33</ecNumber>
    </recommendedName>
</protein>
<keyword evidence="5 7" id="KW-0862">Zinc</keyword>
<dbReference type="EMBL" id="PHHC01000124">
    <property type="protein sequence ID" value="PPE03242.1"/>
    <property type="molecule type" value="Genomic_DNA"/>
</dbReference>
<keyword evidence="4 7" id="KW-0378">Hydrolase</keyword>
<dbReference type="PROSITE" id="PS00903">
    <property type="entry name" value="CYT_DCMP_DEAMINASES_1"/>
    <property type="match status" value="1"/>
</dbReference>
<dbReference type="InterPro" id="IPR002125">
    <property type="entry name" value="CMP_dCMP_dom"/>
</dbReference>
<keyword evidence="2 7" id="KW-0819">tRNA processing</keyword>
<evidence type="ECO:0000313" key="10">
    <source>
        <dbReference type="Proteomes" id="UP000239425"/>
    </source>
</evidence>
<dbReference type="HAMAP" id="MF_00972">
    <property type="entry name" value="tRNA_aden_deaminase"/>
    <property type="match status" value="1"/>
</dbReference>
<dbReference type="Proteomes" id="UP000239425">
    <property type="component" value="Unassembled WGS sequence"/>
</dbReference>
<dbReference type="GO" id="GO:0008270">
    <property type="term" value="F:zinc ion binding"/>
    <property type="evidence" value="ECO:0007669"/>
    <property type="project" value="UniProtKB-UniRule"/>
</dbReference>
<evidence type="ECO:0000313" key="9">
    <source>
        <dbReference type="EMBL" id="PPE03242.1"/>
    </source>
</evidence>
<comment type="caution">
    <text evidence="9">The sequence shown here is derived from an EMBL/GenBank/DDBJ whole genome shotgun (WGS) entry which is preliminary data.</text>
</comment>
<dbReference type="GO" id="GO:0052717">
    <property type="term" value="F:tRNA-specific adenosine-34 deaminase activity"/>
    <property type="evidence" value="ECO:0007669"/>
    <property type="project" value="UniProtKB-UniRule"/>
</dbReference>
<evidence type="ECO:0000256" key="4">
    <source>
        <dbReference type="ARBA" id="ARBA00022801"/>
    </source>
</evidence>
<comment type="similarity">
    <text evidence="1">Belongs to the cytidine and deoxycytidylate deaminase family. ADAT2 subfamily.</text>
</comment>
<accession>A0A2S5R7T1</accession>
<dbReference type="RefSeq" id="WP_104207234.1">
    <property type="nucleotide sequence ID" value="NZ_PHHC01000124.1"/>
</dbReference>
<dbReference type="Gene3D" id="3.40.140.10">
    <property type="entry name" value="Cytidine Deaminase, domain 2"/>
    <property type="match status" value="1"/>
</dbReference>
<evidence type="ECO:0000259" key="8">
    <source>
        <dbReference type="PROSITE" id="PS51747"/>
    </source>
</evidence>
<dbReference type="CDD" id="cd01285">
    <property type="entry name" value="nucleoside_deaminase"/>
    <property type="match status" value="1"/>
</dbReference>
<evidence type="ECO:0000256" key="2">
    <source>
        <dbReference type="ARBA" id="ARBA00022694"/>
    </source>
</evidence>
<dbReference type="InterPro" id="IPR028883">
    <property type="entry name" value="tRNA_aden_deaminase"/>
</dbReference>
<evidence type="ECO:0000256" key="1">
    <source>
        <dbReference type="ARBA" id="ARBA00010669"/>
    </source>
</evidence>
<organism evidence="9 10">
    <name type="scientific">Holospora curviuscula</name>
    <dbReference type="NCBI Taxonomy" id="1082868"/>
    <lineage>
        <taxon>Bacteria</taxon>
        <taxon>Pseudomonadati</taxon>
        <taxon>Pseudomonadota</taxon>
        <taxon>Alphaproteobacteria</taxon>
        <taxon>Holosporales</taxon>
        <taxon>Holosporaceae</taxon>
        <taxon>Holospora</taxon>
    </lineage>
</organism>
<proteinExistence type="inferred from homology"/>
<dbReference type="PROSITE" id="PS51747">
    <property type="entry name" value="CYT_DCMP_DEAMINASES_2"/>
    <property type="match status" value="1"/>
</dbReference>
<sequence>MFSEAHKFMDRALVLAEKAKTMGEVPVGAVLVYEDRILFENHNRMRQYALPWAHAELLVLKAAHRLLKTYYLLECSLYVTLEPCSMCASALALSRLKTVCFGAYDPKHGGIEHGARVFDEKSHFYKPKILLAGVRAHACEKLLKTFFSCKRE</sequence>
<comment type="subunit">
    <text evidence="7">Homodimer.</text>
</comment>